<evidence type="ECO:0000259" key="3">
    <source>
        <dbReference type="PROSITE" id="PS51184"/>
    </source>
</evidence>
<dbReference type="InterPro" id="IPR003347">
    <property type="entry name" value="JmjC_dom"/>
</dbReference>
<feature type="compositionally biased region" description="Basic residues" evidence="1">
    <location>
        <begin position="35"/>
        <end position="44"/>
    </location>
</feature>
<feature type="region of interest" description="Disordered" evidence="1">
    <location>
        <begin position="887"/>
        <end position="926"/>
    </location>
</feature>
<sequence length="926" mass="103983">MRPKVCFDIEYPVEAQAEARLKRKETANREATAAKKSKPAKAKASKNDAPLNKHKQQKQPKGRSRQTTGIMKIRKHRREQQMKEEEEESRKRARKAGLGLDNLEGTIVAAPKDGDFFWEVAAVIGRRIRRNRVEYLIRWKGCSEEDNTWEPAANLCDSAMEEAMKYCKAEKLKVKKRADDEKKLFGDSSSEKKEVTAETSNEEKEDNTIVEANTSTKDVADNSITKSAKSDIAIDDNDCEDEEESLVVEDATLNWTDADQVIFREVKRINVNDPGAAAIVKEDRINGTPVVLVGHVGWANFAQRWLTEKKSETKEAPSDSHISTAELPHEKAKPSNGNVINLDLSTEKYELDIPKMIKDIGDEDVPVIKRNYDEVKPIHGTIPAAKFLSECWPSSESEAELQGSKKKGAKFYLHQWQFPLSDTAGGKLCHQNNPLPNGIMGEDLLKYWLDLPQCKLDSPLQYIFMGRTDTNSRLHKDPGGLEISIAPISGQKECVLVHRDDSRCLYHLTASLDEIDLQRFPLLSQARVYKTVIKPGEILLMPNGTYHQCRNVTPCLSYSRFHLDTVNLLPFVMSLVNGDAPEIEHRDVLWNLASALIKKVDEVVDLVQDRVLAYRVTDVVTGDTRETVETLLALRNFIREVARRDEVNKAVKGPGDKSKEELKPELHDFGVLAADVDVCLHDYRYRESKEIPKLKSRKGKVLTNTLSKGVRKNCVGRDLNKFMIDNKPVVVFNSSLENNYMSLRNADVEKHYPLANKHKVGKALIGKLTIGDMLACRLEQKCVKAEVLEVVPQMKAAYISFEDYPSVYDEYQPFDLLRLPSGDEITHNDIKPGLVVLDFSNTNEYRAVVQSTIDGPMVRVKLIVSQHTLTRLVSPAMILGRYMGRWGSSGKKGSSDDSDGKKAAPGGIVSPSTTSDISDIAVEEES</sequence>
<feature type="domain" description="Chromo" evidence="2">
    <location>
        <begin position="118"/>
        <end position="178"/>
    </location>
</feature>
<dbReference type="SUPFAM" id="SSF54160">
    <property type="entry name" value="Chromo domain-like"/>
    <property type="match status" value="1"/>
</dbReference>
<dbReference type="PROSITE" id="PS51184">
    <property type="entry name" value="JMJC"/>
    <property type="match status" value="1"/>
</dbReference>
<feature type="region of interest" description="Disordered" evidence="1">
    <location>
        <begin position="310"/>
        <end position="339"/>
    </location>
</feature>
<feature type="compositionally biased region" description="Basic and acidic residues" evidence="1">
    <location>
        <begin position="185"/>
        <end position="196"/>
    </location>
</feature>
<dbReference type="Pfam" id="PF13621">
    <property type="entry name" value="Cupin_8"/>
    <property type="match status" value="1"/>
</dbReference>
<feature type="compositionally biased region" description="Basic and acidic residues" evidence="1">
    <location>
        <begin position="893"/>
        <end position="902"/>
    </location>
</feature>
<dbReference type="InterPro" id="IPR016197">
    <property type="entry name" value="Chromo-like_dom_sf"/>
</dbReference>
<name>A0A7S2LZW2_9STRA</name>
<dbReference type="PANTHER" id="PTHR12461">
    <property type="entry name" value="HYPOXIA-INDUCIBLE FACTOR 1 ALPHA INHIBITOR-RELATED"/>
    <property type="match status" value="1"/>
</dbReference>
<evidence type="ECO:0000313" key="4">
    <source>
        <dbReference type="EMBL" id="CAD9620082.1"/>
    </source>
</evidence>
<evidence type="ECO:0000259" key="2">
    <source>
        <dbReference type="PROSITE" id="PS50013"/>
    </source>
</evidence>
<gene>
    <name evidence="4" type="ORF">SMAR0320_LOCUS17513</name>
</gene>
<evidence type="ECO:0000256" key="1">
    <source>
        <dbReference type="SAM" id="MobiDB-lite"/>
    </source>
</evidence>
<feature type="region of interest" description="Disordered" evidence="1">
    <location>
        <begin position="185"/>
        <end position="206"/>
    </location>
</feature>
<dbReference type="Gene3D" id="2.60.120.650">
    <property type="entry name" value="Cupin"/>
    <property type="match status" value="1"/>
</dbReference>
<feature type="region of interest" description="Disordered" evidence="1">
    <location>
        <begin position="21"/>
        <end position="94"/>
    </location>
</feature>
<organism evidence="4">
    <name type="scientific">Skeletonema marinoi</name>
    <dbReference type="NCBI Taxonomy" id="267567"/>
    <lineage>
        <taxon>Eukaryota</taxon>
        <taxon>Sar</taxon>
        <taxon>Stramenopiles</taxon>
        <taxon>Ochrophyta</taxon>
        <taxon>Bacillariophyta</taxon>
        <taxon>Coscinodiscophyceae</taxon>
        <taxon>Thalassiosirophycidae</taxon>
        <taxon>Thalassiosirales</taxon>
        <taxon>Skeletonemataceae</taxon>
        <taxon>Skeletonema</taxon>
        <taxon>Skeletonema marinoi-dohrnii complex</taxon>
    </lineage>
</organism>
<accession>A0A7S2LZW2</accession>
<dbReference type="Gene3D" id="2.40.50.40">
    <property type="match status" value="1"/>
</dbReference>
<dbReference type="AlphaFoldDB" id="A0A7S2LZW2"/>
<dbReference type="PANTHER" id="PTHR12461:SF105">
    <property type="entry name" value="HYPOXIA-INDUCIBLE FACTOR 1-ALPHA INHIBITOR"/>
    <property type="match status" value="1"/>
</dbReference>
<dbReference type="SUPFAM" id="SSF51197">
    <property type="entry name" value="Clavaminate synthase-like"/>
    <property type="match status" value="1"/>
</dbReference>
<dbReference type="CDD" id="cd00024">
    <property type="entry name" value="CD_CSD"/>
    <property type="match status" value="1"/>
</dbReference>
<dbReference type="EMBL" id="HBGZ01024694">
    <property type="protein sequence ID" value="CAD9620082.1"/>
    <property type="molecule type" value="Transcribed_RNA"/>
</dbReference>
<feature type="compositionally biased region" description="Basic residues" evidence="1">
    <location>
        <begin position="52"/>
        <end position="64"/>
    </location>
</feature>
<dbReference type="PROSITE" id="PS50013">
    <property type="entry name" value="CHROMO_2"/>
    <property type="match status" value="1"/>
</dbReference>
<evidence type="ECO:0008006" key="5">
    <source>
        <dbReference type="Google" id="ProtNLM"/>
    </source>
</evidence>
<dbReference type="SMART" id="SM00558">
    <property type="entry name" value="JmjC"/>
    <property type="match status" value="1"/>
</dbReference>
<dbReference type="InterPro" id="IPR023780">
    <property type="entry name" value="Chromo_domain"/>
</dbReference>
<dbReference type="InterPro" id="IPR000953">
    <property type="entry name" value="Chromo/chromo_shadow_dom"/>
</dbReference>
<dbReference type="SMART" id="SM00298">
    <property type="entry name" value="CHROMO"/>
    <property type="match status" value="1"/>
</dbReference>
<proteinExistence type="predicted"/>
<protein>
    <recommendedName>
        <fullName evidence="5">Chromo domain-containing protein</fullName>
    </recommendedName>
</protein>
<dbReference type="Pfam" id="PF00385">
    <property type="entry name" value="Chromo"/>
    <property type="match status" value="1"/>
</dbReference>
<dbReference type="InterPro" id="IPR041667">
    <property type="entry name" value="Cupin_8"/>
</dbReference>
<reference evidence="4" key="1">
    <citation type="submission" date="2021-01" db="EMBL/GenBank/DDBJ databases">
        <authorList>
            <person name="Corre E."/>
            <person name="Pelletier E."/>
            <person name="Niang G."/>
            <person name="Scheremetjew M."/>
            <person name="Finn R."/>
            <person name="Kale V."/>
            <person name="Holt S."/>
            <person name="Cochrane G."/>
            <person name="Meng A."/>
            <person name="Brown T."/>
            <person name="Cohen L."/>
        </authorList>
    </citation>
    <scope>NUCLEOTIDE SEQUENCE</scope>
    <source>
        <strain evidence="4">SM1012Den-03</strain>
    </source>
</reference>
<feature type="domain" description="JmjC" evidence="3">
    <location>
        <begin position="440"/>
        <end position="579"/>
    </location>
</feature>